<accession>A0A4D6NQ46</accession>
<dbReference type="PANTHER" id="PTHR11926:SF774">
    <property type="entry name" value="UDP-GLYCOSYLTRANSFERASE 85A1-RELATED"/>
    <property type="match status" value="1"/>
</dbReference>
<proteinExistence type="inferred from homology"/>
<dbReference type="PANTHER" id="PTHR11926">
    <property type="entry name" value="GLUCOSYL/GLUCURONOSYL TRANSFERASES"/>
    <property type="match status" value="1"/>
</dbReference>
<dbReference type="Gramene" id="Vigun09g093500.1.v1.2">
    <property type="protein sequence ID" value="Vigun09g093500.1.v1.2"/>
    <property type="gene ID" value="Vigun09g093500.v1.2"/>
</dbReference>
<dbReference type="EMBL" id="CP039355">
    <property type="protein sequence ID" value="QCE14375.1"/>
    <property type="molecule type" value="Genomic_DNA"/>
</dbReference>
<dbReference type="Gene3D" id="3.40.50.2000">
    <property type="entry name" value="Glycogen Phosphorylase B"/>
    <property type="match status" value="2"/>
</dbReference>
<organism evidence="3 4">
    <name type="scientific">Vigna unguiculata</name>
    <name type="common">Cowpea</name>
    <dbReference type="NCBI Taxonomy" id="3917"/>
    <lineage>
        <taxon>Eukaryota</taxon>
        <taxon>Viridiplantae</taxon>
        <taxon>Streptophyta</taxon>
        <taxon>Embryophyta</taxon>
        <taxon>Tracheophyta</taxon>
        <taxon>Spermatophyta</taxon>
        <taxon>Magnoliopsida</taxon>
        <taxon>eudicotyledons</taxon>
        <taxon>Gunneridae</taxon>
        <taxon>Pentapetalae</taxon>
        <taxon>rosids</taxon>
        <taxon>fabids</taxon>
        <taxon>Fabales</taxon>
        <taxon>Fabaceae</taxon>
        <taxon>Papilionoideae</taxon>
        <taxon>50 kb inversion clade</taxon>
        <taxon>NPAAA clade</taxon>
        <taxon>indigoferoid/millettioid clade</taxon>
        <taxon>Phaseoleae</taxon>
        <taxon>Vigna</taxon>
    </lineage>
</organism>
<evidence type="ECO:0000313" key="4">
    <source>
        <dbReference type="Proteomes" id="UP000501690"/>
    </source>
</evidence>
<dbReference type="InterPro" id="IPR002213">
    <property type="entry name" value="UDP_glucos_trans"/>
</dbReference>
<keyword evidence="2 3" id="KW-0808">Transferase</keyword>
<dbReference type="GO" id="GO:0080043">
    <property type="term" value="F:quercetin 3-O-glucosyltransferase activity"/>
    <property type="evidence" value="ECO:0007669"/>
    <property type="project" value="TreeGrafter"/>
</dbReference>
<dbReference type="Pfam" id="PF00201">
    <property type="entry name" value="UDPGT"/>
    <property type="match status" value="1"/>
</dbReference>
<protein>
    <submittedName>
        <fullName evidence="3">Pathogen-inducible salicylic acid glucosyltransferase</fullName>
    </submittedName>
</protein>
<dbReference type="OrthoDB" id="5835829at2759"/>
<comment type="similarity">
    <text evidence="1">Belongs to the UDP-glycosyltransferase family.</text>
</comment>
<dbReference type="GO" id="GO:0080044">
    <property type="term" value="F:quercetin 7-O-glucosyltransferase activity"/>
    <property type="evidence" value="ECO:0007669"/>
    <property type="project" value="TreeGrafter"/>
</dbReference>
<dbReference type="FunFam" id="3.40.50.2000:FF:000138">
    <property type="entry name" value="Glycosyltransferase"/>
    <property type="match status" value="1"/>
</dbReference>
<evidence type="ECO:0000256" key="2">
    <source>
        <dbReference type="ARBA" id="ARBA00022679"/>
    </source>
</evidence>
<evidence type="ECO:0000313" key="3">
    <source>
        <dbReference type="EMBL" id="QCE14375.1"/>
    </source>
</evidence>
<evidence type="ECO:0000256" key="1">
    <source>
        <dbReference type="ARBA" id="ARBA00009995"/>
    </source>
</evidence>
<dbReference type="AlphaFoldDB" id="A0A4D6NQ46"/>
<name>A0A4D6NQ46_VIGUN</name>
<gene>
    <name evidence="3" type="ORF">DEO72_LG11g1375</name>
</gene>
<sequence length="463" mass="51323">MEFAVAENVGLRGHVVAMPYPSQGHVNSMINLCNQLASLQTSILITIVVTQEWLGLIASNPKPTNIHFATIPNVIPLQSQIASDITAFFQAAVTNLQPPFRRLLHRLHPTVTALLADVELQFPVAVARRMNIPVALLWTMSASFFLSLHQLRNLVPNGALKADLLDDCEEHIPGISPAQLSDLRTVLRENDLRFLQLELECISEVPKADCVIVNSVQGLEAEAIGSLRAMFHLPIYPIAFPYFKPQASHSVSNSDYNFDYLNWLDSQPAMSVLYISLGSFLSVSCAQMNETVSALKTSGVRYLWVVRGEVSWLKDKCGDKGLVVPWCDQLKVLSHPSVGGFWSHCGWNSTLEAVFAGIPMLTFPLFFDQVPNSRQILEVWKNGWELKRSELGSEELVTEKEILEVIGEFMDVEKGKELRERVLELKGICEQAVAEGGSSNMNLNALIKDVLCIQGGHSASEEC</sequence>
<keyword evidence="4" id="KW-1185">Reference proteome</keyword>
<dbReference type="SUPFAM" id="SSF53756">
    <property type="entry name" value="UDP-Glycosyltransferase/glycogen phosphorylase"/>
    <property type="match status" value="1"/>
</dbReference>
<dbReference type="CDD" id="cd03784">
    <property type="entry name" value="GT1_Gtf-like"/>
    <property type="match status" value="1"/>
</dbReference>
<reference evidence="3 4" key="1">
    <citation type="submission" date="2019-04" db="EMBL/GenBank/DDBJ databases">
        <title>An improved genome assembly and genetic linkage map for asparagus bean, Vigna unguiculata ssp. sesquipedialis.</title>
        <authorList>
            <person name="Xia Q."/>
            <person name="Zhang R."/>
            <person name="Dong Y."/>
        </authorList>
    </citation>
    <scope>NUCLEOTIDE SEQUENCE [LARGE SCALE GENOMIC DNA]</scope>
    <source>
        <tissue evidence="3">Leaf</tissue>
    </source>
</reference>
<dbReference type="Proteomes" id="UP000501690">
    <property type="component" value="Linkage Group LG11"/>
</dbReference>